<dbReference type="AlphaFoldDB" id="A0A7J8KAQ8"/>
<organism evidence="1 2">
    <name type="scientific">Rousettus aegyptiacus</name>
    <name type="common">Egyptian fruit bat</name>
    <name type="synonym">Pteropus aegyptiacus</name>
    <dbReference type="NCBI Taxonomy" id="9407"/>
    <lineage>
        <taxon>Eukaryota</taxon>
        <taxon>Metazoa</taxon>
        <taxon>Chordata</taxon>
        <taxon>Craniata</taxon>
        <taxon>Vertebrata</taxon>
        <taxon>Euteleostomi</taxon>
        <taxon>Mammalia</taxon>
        <taxon>Eutheria</taxon>
        <taxon>Laurasiatheria</taxon>
        <taxon>Chiroptera</taxon>
        <taxon>Yinpterochiroptera</taxon>
        <taxon>Pteropodoidea</taxon>
        <taxon>Pteropodidae</taxon>
        <taxon>Rousettinae</taxon>
        <taxon>Rousettus</taxon>
    </lineage>
</organism>
<proteinExistence type="predicted"/>
<accession>A0A7J8KAQ8</accession>
<reference evidence="1 2" key="1">
    <citation type="journal article" date="2020" name="Nature">
        <title>Six reference-quality genomes reveal evolution of bat adaptations.</title>
        <authorList>
            <person name="Jebb D."/>
            <person name="Huang Z."/>
            <person name="Pippel M."/>
            <person name="Hughes G.M."/>
            <person name="Lavrichenko K."/>
            <person name="Devanna P."/>
            <person name="Winkler S."/>
            <person name="Jermiin L.S."/>
            <person name="Skirmuntt E.C."/>
            <person name="Katzourakis A."/>
            <person name="Burkitt-Gray L."/>
            <person name="Ray D.A."/>
            <person name="Sullivan K.A.M."/>
            <person name="Roscito J.G."/>
            <person name="Kirilenko B.M."/>
            <person name="Davalos L.M."/>
            <person name="Corthals A.P."/>
            <person name="Power M.L."/>
            <person name="Jones G."/>
            <person name="Ransome R.D."/>
            <person name="Dechmann D.K.N."/>
            <person name="Locatelli A.G."/>
            <person name="Puechmaille S.J."/>
            <person name="Fedrigo O."/>
            <person name="Jarvis E.D."/>
            <person name="Hiller M."/>
            <person name="Vernes S.C."/>
            <person name="Myers E.W."/>
            <person name="Teeling E.C."/>
        </authorList>
    </citation>
    <scope>NUCLEOTIDE SEQUENCE [LARGE SCALE GENOMIC DNA]</scope>
    <source>
        <strain evidence="1">MRouAeg1</strain>
        <tissue evidence="1">Muscle</tissue>
    </source>
</reference>
<sequence length="123" mass="13609">MMGLEQFLATALLPGSWPLSFHWTTSAVSTLGGEHFLRLSPTSSSSCGMPAVSFDSLNSNSVTFLLNVYYSLKTITTSCKGSHLFCPNSFSQFWSGTSCFHTFVKQDLERSLPHSEILILWFA</sequence>
<evidence type="ECO:0000313" key="2">
    <source>
        <dbReference type="Proteomes" id="UP000593571"/>
    </source>
</evidence>
<comment type="caution">
    <text evidence="1">The sequence shown here is derived from an EMBL/GenBank/DDBJ whole genome shotgun (WGS) entry which is preliminary data.</text>
</comment>
<keyword evidence="2" id="KW-1185">Reference proteome</keyword>
<dbReference type="Proteomes" id="UP000593571">
    <property type="component" value="Unassembled WGS sequence"/>
</dbReference>
<protein>
    <submittedName>
        <fullName evidence="1">Uncharacterized protein</fullName>
    </submittedName>
</protein>
<gene>
    <name evidence="1" type="ORF">HJG63_007832</name>
</gene>
<dbReference type="EMBL" id="JACASE010000001">
    <property type="protein sequence ID" value="KAF6505956.1"/>
    <property type="molecule type" value="Genomic_DNA"/>
</dbReference>
<name>A0A7J8KAQ8_ROUAE</name>
<evidence type="ECO:0000313" key="1">
    <source>
        <dbReference type="EMBL" id="KAF6505956.1"/>
    </source>
</evidence>